<proteinExistence type="predicted"/>
<organism evidence="2 3">
    <name type="scientific">Apis cerana cerana</name>
    <name type="common">Oriental honeybee</name>
    <dbReference type="NCBI Taxonomy" id="94128"/>
    <lineage>
        <taxon>Eukaryota</taxon>
        <taxon>Metazoa</taxon>
        <taxon>Ecdysozoa</taxon>
        <taxon>Arthropoda</taxon>
        <taxon>Hexapoda</taxon>
        <taxon>Insecta</taxon>
        <taxon>Pterygota</taxon>
        <taxon>Neoptera</taxon>
        <taxon>Endopterygota</taxon>
        <taxon>Hymenoptera</taxon>
        <taxon>Apocrita</taxon>
        <taxon>Aculeata</taxon>
        <taxon>Apoidea</taxon>
        <taxon>Anthophila</taxon>
        <taxon>Apidae</taxon>
        <taxon>Apis</taxon>
    </lineage>
</organism>
<dbReference type="OrthoDB" id="7688750at2759"/>
<accession>A0A2A3EF49</accession>
<dbReference type="EMBL" id="KZ288262">
    <property type="protein sequence ID" value="PBC30385.1"/>
    <property type="molecule type" value="Genomic_DNA"/>
</dbReference>
<dbReference type="Proteomes" id="UP000242457">
    <property type="component" value="Unassembled WGS sequence"/>
</dbReference>
<reference evidence="2 3" key="1">
    <citation type="submission" date="2014-07" db="EMBL/GenBank/DDBJ databases">
        <title>Genomic and transcriptomic analysis on Apis cerana provide comprehensive insights into honey bee biology.</title>
        <authorList>
            <person name="Diao Q."/>
            <person name="Sun L."/>
            <person name="Zheng H."/>
            <person name="Zheng H."/>
            <person name="Xu S."/>
            <person name="Wang S."/>
            <person name="Zeng Z."/>
            <person name="Hu F."/>
            <person name="Su S."/>
            <person name="Wu J."/>
        </authorList>
    </citation>
    <scope>NUCLEOTIDE SEQUENCE [LARGE SCALE GENOMIC DNA]</scope>
    <source>
        <tissue evidence="2">Pupae without intestine</tissue>
    </source>
</reference>
<sequence>MHLFSITLLLFTFNLSASIRTCDKENNGLQTDFQYNNEFFQDIKDWFYNLKNQIYEQLFEVRSKLRNYEWQLLNLCKDSYVHNFFATLFFNSNEDLKFRIGNWYFIRKDFINQNEFKYNSDELDVTSQSSSIIQSKDSIETNTEITSEIINDLKVTKSLPRNLFTTILIQQSDAQTTIQTIEQANEQLKNNEADNDFVHKVSAEIILFLYENEHSLSEYVYNHIIFSQQMLMDNYCINKINDFDDNITDNNFIIR</sequence>
<gene>
    <name evidence="2" type="ORF">APICC_08694</name>
</gene>
<keyword evidence="1" id="KW-0732">Signal</keyword>
<name>A0A2A3EF49_APICC</name>
<evidence type="ECO:0000313" key="3">
    <source>
        <dbReference type="Proteomes" id="UP000242457"/>
    </source>
</evidence>
<feature type="chain" id="PRO_5013331155" evidence="1">
    <location>
        <begin position="19"/>
        <end position="255"/>
    </location>
</feature>
<protein>
    <submittedName>
        <fullName evidence="2">Uncharacterized protein</fullName>
    </submittedName>
</protein>
<dbReference type="STRING" id="94128.A0A2A3EF49"/>
<dbReference type="AlphaFoldDB" id="A0A2A3EF49"/>
<feature type="signal peptide" evidence="1">
    <location>
        <begin position="1"/>
        <end position="18"/>
    </location>
</feature>
<evidence type="ECO:0000256" key="1">
    <source>
        <dbReference type="SAM" id="SignalP"/>
    </source>
</evidence>
<keyword evidence="3" id="KW-1185">Reference proteome</keyword>
<evidence type="ECO:0000313" key="2">
    <source>
        <dbReference type="EMBL" id="PBC30385.1"/>
    </source>
</evidence>